<keyword evidence="1" id="KW-0812">Transmembrane</keyword>
<gene>
    <name evidence="2" type="ORF">I5L03_00985</name>
</gene>
<proteinExistence type="predicted"/>
<protein>
    <submittedName>
        <fullName evidence="2">M50 family metallopeptidase</fullName>
    </submittedName>
</protein>
<keyword evidence="3" id="KW-1185">Reference proteome</keyword>
<dbReference type="PANTHER" id="PTHR33979">
    <property type="entry name" value="OS02G0221600 PROTEIN"/>
    <property type="match status" value="1"/>
</dbReference>
<dbReference type="InterPro" id="IPR049500">
    <property type="entry name" value="Peptidase_M50B-like"/>
</dbReference>
<comment type="caution">
    <text evidence="2">The sequence shown here is derived from an EMBL/GenBank/DDBJ whole genome shotgun (WGS) entry which is preliminary data.</text>
</comment>
<dbReference type="Proteomes" id="UP000602442">
    <property type="component" value="Unassembled WGS sequence"/>
</dbReference>
<feature type="transmembrane region" description="Helical" evidence="1">
    <location>
        <begin position="142"/>
        <end position="159"/>
    </location>
</feature>
<feature type="transmembrane region" description="Helical" evidence="1">
    <location>
        <begin position="17"/>
        <end position="38"/>
    </location>
</feature>
<feature type="transmembrane region" description="Helical" evidence="1">
    <location>
        <begin position="116"/>
        <end position="136"/>
    </location>
</feature>
<reference evidence="2 3" key="1">
    <citation type="submission" date="2020-11" db="EMBL/GenBank/DDBJ databases">
        <title>Erythrobacter sediminis sp. nov., a marine bacterium from a tidal flat of Garorim Bay.</title>
        <authorList>
            <person name="Kim D."/>
            <person name="Yoo Y."/>
            <person name="Kim J.-J."/>
        </authorList>
    </citation>
    <scope>NUCLEOTIDE SEQUENCE [LARGE SCALE GENOMIC DNA]</scope>
    <source>
        <strain evidence="2 3">JGD-13</strain>
    </source>
</reference>
<evidence type="ECO:0000313" key="3">
    <source>
        <dbReference type="Proteomes" id="UP000602442"/>
    </source>
</evidence>
<evidence type="ECO:0000313" key="2">
    <source>
        <dbReference type="EMBL" id="MBH5321154.1"/>
    </source>
</evidence>
<feature type="transmembrane region" description="Helical" evidence="1">
    <location>
        <begin position="90"/>
        <end position="109"/>
    </location>
</feature>
<dbReference type="Pfam" id="PF13398">
    <property type="entry name" value="Peptidase_M50B"/>
    <property type="match status" value="1"/>
</dbReference>
<keyword evidence="1" id="KW-0472">Membrane</keyword>
<dbReference type="PANTHER" id="PTHR33979:SF2">
    <property type="entry name" value="PEPTIDASE M50B-LIKE-DOMAIN-CONTAINING PROTEIN"/>
    <property type="match status" value="1"/>
</dbReference>
<keyword evidence="1" id="KW-1133">Transmembrane helix</keyword>
<feature type="transmembrane region" description="Helical" evidence="1">
    <location>
        <begin position="214"/>
        <end position="236"/>
    </location>
</feature>
<sequence>MNYGVRKGSQEEQVGRLVLTGVLVIALPALPFGNYLLFPFTILTTWFHEMGHGLTAMLLGLDFERLVLLPNGSGYAESTSSGPLSAPSRALIAAGGPIGPSVFGAGLIIASSRREWWKPALLGLAAIIALSVVIWVRSLTGLIVLPLLAAGLIWIALKGKAWAQRFTLQFLGVLAALSMFRDWDYLFSEGGLIGGRAMPSDTAIMEQALFLPHWLWAGLIIAISGALIGFSLKYALNRQG</sequence>
<accession>A0ABS0MZL6</accession>
<organism evidence="2 3">
    <name type="scientific">Aurantiacibacter sediminis</name>
    <dbReference type="NCBI Taxonomy" id="2793064"/>
    <lineage>
        <taxon>Bacteria</taxon>
        <taxon>Pseudomonadati</taxon>
        <taxon>Pseudomonadota</taxon>
        <taxon>Alphaproteobacteria</taxon>
        <taxon>Sphingomonadales</taxon>
        <taxon>Erythrobacteraceae</taxon>
        <taxon>Aurantiacibacter</taxon>
    </lineage>
</organism>
<dbReference type="RefSeq" id="WP_197919845.1">
    <property type="nucleotide sequence ID" value="NZ_CAWPTA010000006.1"/>
</dbReference>
<name>A0ABS0MZL6_9SPHN</name>
<feature type="transmembrane region" description="Helical" evidence="1">
    <location>
        <begin position="166"/>
        <end position="183"/>
    </location>
</feature>
<dbReference type="EMBL" id="JAEANY010000001">
    <property type="protein sequence ID" value="MBH5321154.1"/>
    <property type="molecule type" value="Genomic_DNA"/>
</dbReference>
<evidence type="ECO:0000256" key="1">
    <source>
        <dbReference type="SAM" id="Phobius"/>
    </source>
</evidence>